<feature type="compositionally biased region" description="Basic and acidic residues" evidence="1">
    <location>
        <begin position="8"/>
        <end position="25"/>
    </location>
</feature>
<evidence type="ECO:0000256" key="1">
    <source>
        <dbReference type="SAM" id="MobiDB-lite"/>
    </source>
</evidence>
<proteinExistence type="predicted"/>
<dbReference type="Proteomes" id="UP000499080">
    <property type="component" value="Unassembled WGS sequence"/>
</dbReference>
<feature type="region of interest" description="Disordered" evidence="1">
    <location>
        <begin position="1"/>
        <end position="36"/>
    </location>
</feature>
<dbReference type="EMBL" id="BGPR01001915">
    <property type="protein sequence ID" value="GBM64193.1"/>
    <property type="molecule type" value="Genomic_DNA"/>
</dbReference>
<sequence>MGQRSQQRRAEETEEQRNSRLRAEVDGQMSVSVDGQDPIVVAPLGDHLGSYVKTGPDEGPGETLALV</sequence>
<evidence type="ECO:0000313" key="3">
    <source>
        <dbReference type="Proteomes" id="UP000499080"/>
    </source>
</evidence>
<name>A0A4Y2HGT9_ARAVE</name>
<protein>
    <submittedName>
        <fullName evidence="2">Uncharacterized protein</fullName>
    </submittedName>
</protein>
<keyword evidence="3" id="KW-1185">Reference proteome</keyword>
<reference evidence="2 3" key="1">
    <citation type="journal article" date="2019" name="Sci. Rep.">
        <title>Orb-weaving spider Araneus ventricosus genome elucidates the spidroin gene catalogue.</title>
        <authorList>
            <person name="Kono N."/>
            <person name="Nakamura H."/>
            <person name="Ohtoshi R."/>
            <person name="Moran D.A.P."/>
            <person name="Shinohara A."/>
            <person name="Yoshida Y."/>
            <person name="Fujiwara M."/>
            <person name="Mori M."/>
            <person name="Tomita M."/>
            <person name="Arakawa K."/>
        </authorList>
    </citation>
    <scope>NUCLEOTIDE SEQUENCE [LARGE SCALE GENOMIC DNA]</scope>
</reference>
<evidence type="ECO:0000313" key="2">
    <source>
        <dbReference type="EMBL" id="GBM64193.1"/>
    </source>
</evidence>
<gene>
    <name evidence="2" type="ORF">AVEN_159579_1</name>
</gene>
<dbReference type="AlphaFoldDB" id="A0A4Y2HGT9"/>
<accession>A0A4Y2HGT9</accession>
<comment type="caution">
    <text evidence="2">The sequence shown here is derived from an EMBL/GenBank/DDBJ whole genome shotgun (WGS) entry which is preliminary data.</text>
</comment>
<organism evidence="2 3">
    <name type="scientific">Araneus ventricosus</name>
    <name type="common">Orbweaver spider</name>
    <name type="synonym">Epeira ventricosa</name>
    <dbReference type="NCBI Taxonomy" id="182803"/>
    <lineage>
        <taxon>Eukaryota</taxon>
        <taxon>Metazoa</taxon>
        <taxon>Ecdysozoa</taxon>
        <taxon>Arthropoda</taxon>
        <taxon>Chelicerata</taxon>
        <taxon>Arachnida</taxon>
        <taxon>Araneae</taxon>
        <taxon>Araneomorphae</taxon>
        <taxon>Entelegynae</taxon>
        <taxon>Araneoidea</taxon>
        <taxon>Araneidae</taxon>
        <taxon>Araneus</taxon>
    </lineage>
</organism>